<dbReference type="AlphaFoldDB" id="A0A5E4UFI9"/>
<accession>A0A5E4UFI9</accession>
<dbReference type="RefSeq" id="WP_150696845.1">
    <property type="nucleotide sequence ID" value="NZ_CABPRZ010000006.1"/>
</dbReference>
<evidence type="ECO:0000313" key="2">
    <source>
        <dbReference type="Proteomes" id="UP000414233"/>
    </source>
</evidence>
<keyword evidence="2" id="KW-1185">Reference proteome</keyword>
<proteinExistence type="predicted"/>
<reference evidence="1 2" key="1">
    <citation type="submission" date="2019-08" db="EMBL/GenBank/DDBJ databases">
        <authorList>
            <person name="Peeters C."/>
        </authorList>
    </citation>
    <scope>NUCLEOTIDE SEQUENCE [LARGE SCALE GENOMIC DNA]</scope>
    <source>
        <strain evidence="1 2">LMG 30175</strain>
    </source>
</reference>
<protein>
    <submittedName>
        <fullName evidence="1">Uncharacterized protein</fullName>
    </submittedName>
</protein>
<gene>
    <name evidence="1" type="ORF">PTE30175_01947</name>
</gene>
<dbReference type="Proteomes" id="UP000414233">
    <property type="component" value="Unassembled WGS sequence"/>
</dbReference>
<evidence type="ECO:0000313" key="1">
    <source>
        <dbReference type="EMBL" id="VVD98747.1"/>
    </source>
</evidence>
<sequence length="151" mass="15826">MDKIRSGLAACLAVAGWLMVSTAYGVPDSLGSVALGTVFGGGSSSQPAAETPRLSPEQLGGLLGGVATRVDQCVKGGLLADDGTRAETQLDRLLTSAERATGETNVFSQIRGGWEKVRLQMAATEQTPLTTRDCSVAARQWRQAKSTYPIQ</sequence>
<name>A0A5E4UFI9_9BURK</name>
<dbReference type="EMBL" id="CABPRZ010000006">
    <property type="protein sequence ID" value="VVD98747.1"/>
    <property type="molecule type" value="Genomic_DNA"/>
</dbReference>
<organism evidence="1 2">
    <name type="scientific">Pandoraea terrae</name>
    <dbReference type="NCBI Taxonomy" id="1537710"/>
    <lineage>
        <taxon>Bacteria</taxon>
        <taxon>Pseudomonadati</taxon>
        <taxon>Pseudomonadota</taxon>
        <taxon>Betaproteobacteria</taxon>
        <taxon>Burkholderiales</taxon>
        <taxon>Burkholderiaceae</taxon>
        <taxon>Pandoraea</taxon>
    </lineage>
</organism>